<organism evidence="1 2">
    <name type="scientific">Mycena sanguinolenta</name>
    <dbReference type="NCBI Taxonomy" id="230812"/>
    <lineage>
        <taxon>Eukaryota</taxon>
        <taxon>Fungi</taxon>
        <taxon>Dikarya</taxon>
        <taxon>Basidiomycota</taxon>
        <taxon>Agaricomycotina</taxon>
        <taxon>Agaricomycetes</taxon>
        <taxon>Agaricomycetidae</taxon>
        <taxon>Agaricales</taxon>
        <taxon>Marasmiineae</taxon>
        <taxon>Mycenaceae</taxon>
        <taxon>Mycena</taxon>
    </lineage>
</organism>
<dbReference type="AlphaFoldDB" id="A0A8H6Y012"/>
<dbReference type="Proteomes" id="UP000623467">
    <property type="component" value="Unassembled WGS sequence"/>
</dbReference>
<comment type="caution">
    <text evidence="1">The sequence shown here is derived from an EMBL/GenBank/DDBJ whole genome shotgun (WGS) entry which is preliminary data.</text>
</comment>
<keyword evidence="2" id="KW-1185">Reference proteome</keyword>
<reference evidence="1" key="1">
    <citation type="submission" date="2020-05" db="EMBL/GenBank/DDBJ databases">
        <title>Mycena genomes resolve the evolution of fungal bioluminescence.</title>
        <authorList>
            <person name="Tsai I.J."/>
        </authorList>
    </citation>
    <scope>NUCLEOTIDE SEQUENCE</scope>
    <source>
        <strain evidence="1">160909Yilan</strain>
    </source>
</reference>
<accession>A0A8H6Y012</accession>
<evidence type="ECO:0000313" key="1">
    <source>
        <dbReference type="EMBL" id="KAF7351495.1"/>
    </source>
</evidence>
<dbReference type="OrthoDB" id="2860342at2759"/>
<dbReference type="EMBL" id="JACAZH010000013">
    <property type="protein sequence ID" value="KAF7351495.1"/>
    <property type="molecule type" value="Genomic_DNA"/>
</dbReference>
<proteinExistence type="predicted"/>
<sequence length="141" mass="15087">MCVPTTSSFRLHDFQGHTLNLGAGINPIISYPPQVPIGTNEKWSLNTAMELVTAENGQVVTWAQGSPNNLGFPALAQAVTTTGTGLSFTITCINSTSGSIKESSGRALTAWLAPSAFLQSPVTFEDFANIKEQIWTLEELD</sequence>
<name>A0A8H6Y012_9AGAR</name>
<gene>
    <name evidence="1" type="ORF">MSAN_01581800</name>
</gene>
<evidence type="ECO:0000313" key="2">
    <source>
        <dbReference type="Proteomes" id="UP000623467"/>
    </source>
</evidence>
<protein>
    <submittedName>
        <fullName evidence="1">Uncharacterized protein</fullName>
    </submittedName>
</protein>